<keyword evidence="2" id="KW-1185">Reference proteome</keyword>
<proteinExistence type="predicted"/>
<organism evidence="1 2">
    <name type="scientific">Trifolium pratense</name>
    <name type="common">Red clover</name>
    <dbReference type="NCBI Taxonomy" id="57577"/>
    <lineage>
        <taxon>Eukaryota</taxon>
        <taxon>Viridiplantae</taxon>
        <taxon>Streptophyta</taxon>
        <taxon>Embryophyta</taxon>
        <taxon>Tracheophyta</taxon>
        <taxon>Spermatophyta</taxon>
        <taxon>Magnoliopsida</taxon>
        <taxon>eudicotyledons</taxon>
        <taxon>Gunneridae</taxon>
        <taxon>Pentapetalae</taxon>
        <taxon>rosids</taxon>
        <taxon>fabids</taxon>
        <taxon>Fabales</taxon>
        <taxon>Fabaceae</taxon>
        <taxon>Papilionoideae</taxon>
        <taxon>50 kb inversion clade</taxon>
        <taxon>NPAAA clade</taxon>
        <taxon>Hologalegina</taxon>
        <taxon>IRL clade</taxon>
        <taxon>Trifolieae</taxon>
        <taxon>Trifolium</taxon>
    </lineage>
</organism>
<sequence>MQDQIENVRDAIRWSTDYLLKAATTTPDTLYVQVFNFADRYRGSYNDSLNSVVCPFYCSYSGYKGADDDGYTFSWDDKRPGTKISLSKEFLEKNSEEFKLSKVHADNFICSHVPGTPTFQAQYTTGGVLYKGRASNLQYVTSTTFLLLTYAKYLNSNGGVVS</sequence>
<name>A0ACB0LIK6_TRIPR</name>
<comment type="caution">
    <text evidence="1">The sequence shown here is derived from an EMBL/GenBank/DDBJ whole genome shotgun (WGS) entry which is preliminary data.</text>
</comment>
<gene>
    <name evidence="1" type="ORF">MILVUS5_LOCUS32884</name>
</gene>
<reference evidence="1" key="1">
    <citation type="submission" date="2023-10" db="EMBL/GenBank/DDBJ databases">
        <authorList>
            <person name="Rodriguez Cubillos JULIANA M."/>
            <person name="De Vega J."/>
        </authorList>
    </citation>
    <scope>NUCLEOTIDE SEQUENCE</scope>
</reference>
<dbReference type="EMBL" id="CASHSV030000513">
    <property type="protein sequence ID" value="CAJ2668510.1"/>
    <property type="molecule type" value="Genomic_DNA"/>
</dbReference>
<evidence type="ECO:0000313" key="1">
    <source>
        <dbReference type="EMBL" id="CAJ2668510.1"/>
    </source>
</evidence>
<dbReference type="Proteomes" id="UP001177021">
    <property type="component" value="Unassembled WGS sequence"/>
</dbReference>
<protein>
    <submittedName>
        <fullName evidence="1">Uncharacterized protein</fullName>
    </submittedName>
</protein>
<evidence type="ECO:0000313" key="2">
    <source>
        <dbReference type="Proteomes" id="UP001177021"/>
    </source>
</evidence>
<accession>A0ACB0LIK6</accession>